<dbReference type="AlphaFoldDB" id="A0A2N9EP05"/>
<feature type="domain" description="Wall-associated receptor kinase galacturonan-binding" evidence="5">
    <location>
        <begin position="3"/>
        <end position="62"/>
    </location>
</feature>
<dbReference type="PANTHER" id="PTHR33138:SF11">
    <property type="entry name" value="KINASE-LIKE PROTEIN"/>
    <property type="match status" value="1"/>
</dbReference>
<dbReference type="Pfam" id="PF13947">
    <property type="entry name" value="GUB_WAK_bind"/>
    <property type="match status" value="1"/>
</dbReference>
<evidence type="ECO:0000256" key="2">
    <source>
        <dbReference type="ARBA" id="ARBA00022729"/>
    </source>
</evidence>
<dbReference type="EMBL" id="OIVN01000219">
    <property type="protein sequence ID" value="SPC76420.1"/>
    <property type="molecule type" value="Genomic_DNA"/>
</dbReference>
<name>A0A2N9EP05_FAGSY</name>
<dbReference type="GO" id="GO:0030247">
    <property type="term" value="F:polysaccharide binding"/>
    <property type="evidence" value="ECO:0007669"/>
    <property type="project" value="InterPro"/>
</dbReference>
<feature type="compositionally biased region" description="Basic and acidic residues" evidence="4">
    <location>
        <begin position="534"/>
        <end position="556"/>
    </location>
</feature>
<proteinExistence type="predicted"/>
<evidence type="ECO:0000313" key="6">
    <source>
        <dbReference type="EMBL" id="SPC76420.1"/>
    </source>
</evidence>
<evidence type="ECO:0000256" key="1">
    <source>
        <dbReference type="ARBA" id="ARBA00004167"/>
    </source>
</evidence>
<reference evidence="6" key="1">
    <citation type="submission" date="2018-02" db="EMBL/GenBank/DDBJ databases">
        <authorList>
            <person name="Cohen D.B."/>
            <person name="Kent A.D."/>
        </authorList>
    </citation>
    <scope>NUCLEOTIDE SEQUENCE</scope>
</reference>
<gene>
    <name evidence="6" type="ORF">FSB_LOCUS4302</name>
</gene>
<dbReference type="GO" id="GO:0016020">
    <property type="term" value="C:membrane"/>
    <property type="evidence" value="ECO:0007669"/>
    <property type="project" value="UniProtKB-SubCell"/>
</dbReference>
<keyword evidence="3" id="KW-0175">Coiled coil</keyword>
<feature type="coiled-coil region" evidence="3">
    <location>
        <begin position="388"/>
        <end position="441"/>
    </location>
</feature>
<sequence length="569" mass="63505">MFSCGNINNIGFPFWGGIRPDGCGHRGLELNCDKNNVTIIKIRDVTYSVLNVNLNTQMLTITREDYLSGFCSPNFVNTTLDPTLFDFSLGYQNLTLAYGCALSSVALPGQLTCSSSSGLCSGLWAELCILACDTAWAELCALASAIGFSPVRDRLTSGCLSSLWQYIREQDPTLHFYLLKHYSLPPVVSFFTVLTWVSSFQLTCTQSTRKDMPIQKRFVDIRSVLEERAPELPRGPYAPRASGFPEGESVAKKRKKGEEEAEVSEKQQVPINIETTTKPSSKKGKSKDSRTLQKAVGHVSHKRKHQKEQPAPWQCEFYVDGRPVNEDDSVWKSKDVRGGQIADALGSALLLPKDMKNWKGNDSKHMIENLKRDSVVAVQGVFEAGYRLIEAERLLNESLAENDRLREVEKTASARIREAEIDKLKAELAEARQVSSDAEKEAQATYDRGFADAAGSLRFQMRRECNINFLKGWALALEQAAVDDESELYVLGRRYRPYDSGTPENLEETNVEVLGGLEAFDGPTVMENAEVFDHQERAQTEEVQDMEKGVSDKEDNVDVDDQEGSAYDP</sequence>
<feature type="region of interest" description="Disordered" evidence="4">
    <location>
        <begin position="230"/>
        <end position="310"/>
    </location>
</feature>
<evidence type="ECO:0000256" key="4">
    <source>
        <dbReference type="SAM" id="MobiDB-lite"/>
    </source>
</evidence>
<organism evidence="6">
    <name type="scientific">Fagus sylvatica</name>
    <name type="common">Beechnut</name>
    <dbReference type="NCBI Taxonomy" id="28930"/>
    <lineage>
        <taxon>Eukaryota</taxon>
        <taxon>Viridiplantae</taxon>
        <taxon>Streptophyta</taxon>
        <taxon>Embryophyta</taxon>
        <taxon>Tracheophyta</taxon>
        <taxon>Spermatophyta</taxon>
        <taxon>Magnoliopsida</taxon>
        <taxon>eudicotyledons</taxon>
        <taxon>Gunneridae</taxon>
        <taxon>Pentapetalae</taxon>
        <taxon>rosids</taxon>
        <taxon>fabids</taxon>
        <taxon>Fagales</taxon>
        <taxon>Fagaceae</taxon>
        <taxon>Fagus</taxon>
    </lineage>
</organism>
<comment type="subcellular location">
    <subcellularLocation>
        <location evidence="1">Membrane</location>
        <topology evidence="1">Single-pass membrane protein</topology>
    </subcellularLocation>
</comment>
<protein>
    <recommendedName>
        <fullName evidence="5">Wall-associated receptor kinase galacturonan-binding domain-containing protein</fullName>
    </recommendedName>
</protein>
<keyword evidence="2" id="KW-0732">Signal</keyword>
<dbReference type="PANTHER" id="PTHR33138">
    <property type="entry name" value="OS01G0690200 PROTEIN"/>
    <property type="match status" value="1"/>
</dbReference>
<feature type="region of interest" description="Disordered" evidence="4">
    <location>
        <begin position="534"/>
        <end position="569"/>
    </location>
</feature>
<evidence type="ECO:0000256" key="3">
    <source>
        <dbReference type="SAM" id="Coils"/>
    </source>
</evidence>
<dbReference type="InterPro" id="IPR025287">
    <property type="entry name" value="WAK_GUB"/>
</dbReference>
<evidence type="ECO:0000259" key="5">
    <source>
        <dbReference type="Pfam" id="PF13947"/>
    </source>
</evidence>
<accession>A0A2N9EP05</accession>